<dbReference type="InterPro" id="IPR041602">
    <property type="entry name" value="Quercetinase_C"/>
</dbReference>
<dbReference type="SUPFAM" id="SSF51182">
    <property type="entry name" value="RmlC-like cupins"/>
    <property type="match status" value="1"/>
</dbReference>
<evidence type="ECO:0000313" key="7">
    <source>
        <dbReference type="Proteomes" id="UP000315440"/>
    </source>
</evidence>
<dbReference type="OrthoDB" id="321327at2"/>
<proteinExistence type="inferred from homology"/>
<feature type="domain" description="Pirin N-terminal" evidence="4">
    <location>
        <begin position="10"/>
        <end position="119"/>
    </location>
</feature>
<name>A0A5C5ZLU4_9BACT</name>
<dbReference type="RefSeq" id="WP_146401523.1">
    <property type="nucleotide sequence ID" value="NZ_SJPQ01000003.1"/>
</dbReference>
<keyword evidence="6" id="KW-0223">Dioxygenase</keyword>
<keyword evidence="7" id="KW-1185">Reference proteome</keyword>
<dbReference type="Pfam" id="PF17954">
    <property type="entry name" value="Pirin_C_2"/>
    <property type="match status" value="1"/>
</dbReference>
<dbReference type="GO" id="GO:0046872">
    <property type="term" value="F:metal ion binding"/>
    <property type="evidence" value="ECO:0007669"/>
    <property type="project" value="UniProtKB-KW"/>
</dbReference>
<keyword evidence="6" id="KW-0560">Oxidoreductase</keyword>
<dbReference type="EC" id="1.13.11.24" evidence="6"/>
<feature type="binding site" evidence="2">
    <location>
        <position position="57"/>
    </location>
    <ligand>
        <name>Fe cation</name>
        <dbReference type="ChEBI" id="CHEBI:24875"/>
    </ligand>
</feature>
<dbReference type="InterPro" id="IPR003829">
    <property type="entry name" value="Pirin_N_dom"/>
</dbReference>
<evidence type="ECO:0000256" key="3">
    <source>
        <dbReference type="RuleBase" id="RU003457"/>
    </source>
</evidence>
<feature type="binding site" evidence="2">
    <location>
        <position position="59"/>
    </location>
    <ligand>
        <name>Fe cation</name>
        <dbReference type="ChEBI" id="CHEBI:24875"/>
    </ligand>
</feature>
<dbReference type="PIRSF" id="PIRSF006232">
    <property type="entry name" value="Pirin"/>
    <property type="match status" value="1"/>
</dbReference>
<dbReference type="Pfam" id="PF02678">
    <property type="entry name" value="Pirin"/>
    <property type="match status" value="1"/>
</dbReference>
<dbReference type="Proteomes" id="UP000315440">
    <property type="component" value="Unassembled WGS sequence"/>
</dbReference>
<dbReference type="CDD" id="cd20311">
    <property type="entry name" value="cupin_Yhhw_C"/>
    <property type="match status" value="1"/>
</dbReference>
<feature type="binding site" evidence="2">
    <location>
        <position position="101"/>
    </location>
    <ligand>
        <name>Fe cation</name>
        <dbReference type="ChEBI" id="CHEBI:24875"/>
    </ligand>
</feature>
<dbReference type="InterPro" id="IPR014710">
    <property type="entry name" value="RmlC-like_jellyroll"/>
</dbReference>
<feature type="binding site" evidence="2">
    <location>
        <position position="103"/>
    </location>
    <ligand>
        <name>Fe cation</name>
        <dbReference type="ChEBI" id="CHEBI:24875"/>
    </ligand>
</feature>
<reference evidence="6 7" key="1">
    <citation type="submission" date="2019-02" db="EMBL/GenBank/DDBJ databases">
        <title>Deep-cultivation of Planctomycetes and their phenomic and genomic characterization uncovers novel biology.</title>
        <authorList>
            <person name="Wiegand S."/>
            <person name="Jogler M."/>
            <person name="Boedeker C."/>
            <person name="Pinto D."/>
            <person name="Vollmers J."/>
            <person name="Rivas-Marin E."/>
            <person name="Kohn T."/>
            <person name="Peeters S.H."/>
            <person name="Heuer A."/>
            <person name="Rast P."/>
            <person name="Oberbeckmann S."/>
            <person name="Bunk B."/>
            <person name="Jeske O."/>
            <person name="Meyerdierks A."/>
            <person name="Storesund J.E."/>
            <person name="Kallscheuer N."/>
            <person name="Luecker S."/>
            <person name="Lage O.M."/>
            <person name="Pohl T."/>
            <person name="Merkel B.J."/>
            <person name="Hornburger P."/>
            <person name="Mueller R.-W."/>
            <person name="Bruemmer F."/>
            <person name="Labrenz M."/>
            <person name="Spormann A.M."/>
            <person name="Op Den Camp H."/>
            <person name="Overmann J."/>
            <person name="Amann R."/>
            <person name="Jetten M.S.M."/>
            <person name="Mascher T."/>
            <person name="Medema M.H."/>
            <person name="Devos D.P."/>
            <person name="Kaster A.-K."/>
            <person name="Ovreas L."/>
            <person name="Rohde M."/>
            <person name="Galperin M.Y."/>
            <person name="Jogler C."/>
        </authorList>
    </citation>
    <scope>NUCLEOTIDE SEQUENCE [LARGE SCALE GENOMIC DNA]</scope>
    <source>
        <strain evidence="6 7">Mal64</strain>
    </source>
</reference>
<sequence>MFQIRKSDDRGRGEHGWLSARHTFSFAGYHDPAHVRFRKLRVMNEDRVAPGQGFGTHPHDNMEIITYVMSGALEHLDSMGNGSVIPAGSFQRMSAGSGVTHSEFNPSDSESTHLYQVWVFPSERDIEPTYEEWSLGETTFDGLRLVAAPGGGPDAEAMKIVADASLYLGRPAAGAELRHAIAPGRHAWVQVTRGEVGLGEQTLVAGDGVAVSDEPELTLRATSDAELLLFDLG</sequence>
<evidence type="ECO:0000256" key="1">
    <source>
        <dbReference type="ARBA" id="ARBA00008416"/>
    </source>
</evidence>
<accession>A0A5C5ZLU4</accession>
<evidence type="ECO:0000259" key="5">
    <source>
        <dbReference type="Pfam" id="PF17954"/>
    </source>
</evidence>
<comment type="cofactor">
    <cofactor evidence="2">
        <name>Fe cation</name>
        <dbReference type="ChEBI" id="CHEBI:24875"/>
    </cofactor>
    <text evidence="2">Binds 1 Fe cation per subunit.</text>
</comment>
<dbReference type="InterPro" id="IPR012093">
    <property type="entry name" value="Pirin"/>
</dbReference>
<organism evidence="6 7">
    <name type="scientific">Pseudobythopirellula maris</name>
    <dbReference type="NCBI Taxonomy" id="2527991"/>
    <lineage>
        <taxon>Bacteria</taxon>
        <taxon>Pseudomonadati</taxon>
        <taxon>Planctomycetota</taxon>
        <taxon>Planctomycetia</taxon>
        <taxon>Pirellulales</taxon>
        <taxon>Lacipirellulaceae</taxon>
        <taxon>Pseudobythopirellula</taxon>
    </lineage>
</organism>
<evidence type="ECO:0000313" key="6">
    <source>
        <dbReference type="EMBL" id="TWT87413.1"/>
    </source>
</evidence>
<dbReference type="Gene3D" id="2.60.120.10">
    <property type="entry name" value="Jelly Rolls"/>
    <property type="match status" value="2"/>
</dbReference>
<evidence type="ECO:0000259" key="4">
    <source>
        <dbReference type="Pfam" id="PF02678"/>
    </source>
</evidence>
<gene>
    <name evidence="6" type="primary">yhhW</name>
    <name evidence="6" type="ORF">Mal64_29520</name>
</gene>
<feature type="domain" description="Quercetin 2,3-dioxygenase C-terminal cupin" evidence="5">
    <location>
        <begin position="154"/>
        <end position="232"/>
    </location>
</feature>
<keyword evidence="2" id="KW-0479">Metal-binding</keyword>
<keyword evidence="2" id="KW-0408">Iron</keyword>
<dbReference type="PANTHER" id="PTHR43212:SF3">
    <property type="entry name" value="QUERCETIN 2,3-DIOXYGENASE"/>
    <property type="match status" value="1"/>
</dbReference>
<dbReference type="CDD" id="cd02910">
    <property type="entry name" value="cupin_Yhhw_N"/>
    <property type="match status" value="1"/>
</dbReference>
<dbReference type="InterPro" id="IPR011051">
    <property type="entry name" value="RmlC_Cupin_sf"/>
</dbReference>
<comment type="caution">
    <text evidence="6">The sequence shown here is derived from an EMBL/GenBank/DDBJ whole genome shotgun (WGS) entry which is preliminary data.</text>
</comment>
<dbReference type="EMBL" id="SJPQ01000003">
    <property type="protein sequence ID" value="TWT87413.1"/>
    <property type="molecule type" value="Genomic_DNA"/>
</dbReference>
<dbReference type="GO" id="GO:0008127">
    <property type="term" value="F:quercetin 2,3-dioxygenase activity"/>
    <property type="evidence" value="ECO:0007669"/>
    <property type="project" value="UniProtKB-EC"/>
</dbReference>
<dbReference type="PANTHER" id="PTHR43212">
    <property type="entry name" value="QUERCETIN 2,3-DIOXYGENASE"/>
    <property type="match status" value="1"/>
</dbReference>
<evidence type="ECO:0000256" key="2">
    <source>
        <dbReference type="PIRSR" id="PIRSR006232-1"/>
    </source>
</evidence>
<protein>
    <submittedName>
        <fullName evidence="6">Quercetin 2,3-dioxygenase</fullName>
        <ecNumber evidence="6">1.13.11.24</ecNumber>
    </submittedName>
</protein>
<comment type="similarity">
    <text evidence="1 3">Belongs to the pirin family.</text>
</comment>
<dbReference type="AlphaFoldDB" id="A0A5C5ZLU4"/>